<feature type="region of interest" description="Disordered" evidence="5">
    <location>
        <begin position="1"/>
        <end position="21"/>
    </location>
</feature>
<evidence type="ECO:0000313" key="7">
    <source>
        <dbReference type="EMBL" id="CBW28121.1"/>
    </source>
</evidence>
<keyword evidence="1 4" id="KW-0808">Transferase</keyword>
<dbReference type="AlphaFoldDB" id="E1X151"/>
<comment type="catalytic activity">
    <reaction evidence="4">
        <text>2 cob(II)yrinate a,c diamide + reduced [electron-transfer flavoprotein] + 2 ATP = 2 adenosylcob(III)yrinate a,c-diamide + 2 triphosphate + oxidized [electron-transfer flavoprotein] + 3 H(+)</text>
        <dbReference type="Rhea" id="RHEA:11528"/>
        <dbReference type="Rhea" id="RHEA-COMP:10685"/>
        <dbReference type="Rhea" id="RHEA-COMP:10686"/>
        <dbReference type="ChEBI" id="CHEBI:15378"/>
        <dbReference type="ChEBI" id="CHEBI:18036"/>
        <dbReference type="ChEBI" id="CHEBI:30616"/>
        <dbReference type="ChEBI" id="CHEBI:57692"/>
        <dbReference type="ChEBI" id="CHEBI:58307"/>
        <dbReference type="ChEBI" id="CHEBI:58503"/>
        <dbReference type="ChEBI" id="CHEBI:58537"/>
        <dbReference type="EC" id="2.5.1.17"/>
    </reaction>
</comment>
<comment type="pathway">
    <text evidence="4">Cofactor biosynthesis; adenosylcobalamin biosynthesis; adenosylcobalamin from cob(II)yrinate a,c-diamide: step 2/7.</text>
</comment>
<keyword evidence="4" id="KW-0169">Cobalamin biosynthesis</keyword>
<organism evidence="7 8">
    <name type="scientific">Halobacteriovorax marinus (strain ATCC BAA-682 / DSM 15412 / SJ)</name>
    <name type="common">Bacteriovorax marinus</name>
    <dbReference type="NCBI Taxonomy" id="862908"/>
    <lineage>
        <taxon>Bacteria</taxon>
        <taxon>Pseudomonadati</taxon>
        <taxon>Bdellovibrionota</taxon>
        <taxon>Bacteriovoracia</taxon>
        <taxon>Bacteriovoracales</taxon>
        <taxon>Halobacteriovoraceae</taxon>
        <taxon>Halobacteriovorax</taxon>
    </lineage>
</organism>
<protein>
    <recommendedName>
        <fullName evidence="4">Corrinoid adenosyltransferase</fullName>
        <ecNumber evidence="4">2.5.1.17</ecNumber>
    </recommendedName>
    <alternativeName>
        <fullName evidence="4">Cob(II)alamin adenosyltransferase</fullName>
    </alternativeName>
    <alternativeName>
        <fullName evidence="4">Cob(II)yrinic acid a,c-diamide adenosyltransferase</fullName>
    </alternativeName>
    <alternativeName>
        <fullName evidence="4">Cobinamide/cobalamin adenosyltransferase</fullName>
    </alternativeName>
</protein>
<gene>
    <name evidence="7" type="ordered locus">BMS_3378</name>
</gene>
<dbReference type="PATRIC" id="fig|862908.3.peg.3231"/>
<dbReference type="UniPathway" id="UPA00148">
    <property type="reaction ID" value="UER00233"/>
</dbReference>
<accession>E1X151</accession>
<evidence type="ECO:0000256" key="4">
    <source>
        <dbReference type="RuleBase" id="RU366026"/>
    </source>
</evidence>
<dbReference type="Proteomes" id="UP000008963">
    <property type="component" value="Chromosome"/>
</dbReference>
<dbReference type="GO" id="GO:0005524">
    <property type="term" value="F:ATP binding"/>
    <property type="evidence" value="ECO:0007669"/>
    <property type="project" value="UniProtKB-UniRule"/>
</dbReference>
<comment type="catalytic activity">
    <reaction evidence="4">
        <text>2 cob(II)alamin + reduced [electron-transfer flavoprotein] + 2 ATP = 2 adenosylcob(III)alamin + 2 triphosphate + oxidized [electron-transfer flavoprotein] + 3 H(+)</text>
        <dbReference type="Rhea" id="RHEA:28671"/>
        <dbReference type="Rhea" id="RHEA-COMP:10685"/>
        <dbReference type="Rhea" id="RHEA-COMP:10686"/>
        <dbReference type="ChEBI" id="CHEBI:15378"/>
        <dbReference type="ChEBI" id="CHEBI:16304"/>
        <dbReference type="ChEBI" id="CHEBI:18036"/>
        <dbReference type="ChEBI" id="CHEBI:18408"/>
        <dbReference type="ChEBI" id="CHEBI:30616"/>
        <dbReference type="ChEBI" id="CHEBI:57692"/>
        <dbReference type="ChEBI" id="CHEBI:58307"/>
        <dbReference type="EC" id="2.5.1.17"/>
    </reaction>
</comment>
<evidence type="ECO:0000259" key="6">
    <source>
        <dbReference type="Pfam" id="PF01923"/>
    </source>
</evidence>
<dbReference type="STRING" id="862908.BMS_3378"/>
<evidence type="ECO:0000256" key="3">
    <source>
        <dbReference type="ARBA" id="ARBA00022840"/>
    </source>
</evidence>
<dbReference type="KEGG" id="bmx:BMS_3378"/>
<dbReference type="InterPro" id="IPR016030">
    <property type="entry name" value="CblAdoTrfase-like"/>
</dbReference>
<dbReference type="PANTHER" id="PTHR12213:SF0">
    <property type="entry name" value="CORRINOID ADENOSYLTRANSFERASE MMAB"/>
    <property type="match status" value="1"/>
</dbReference>
<dbReference type="PANTHER" id="PTHR12213">
    <property type="entry name" value="CORRINOID ADENOSYLTRANSFERASE"/>
    <property type="match status" value="1"/>
</dbReference>
<dbReference type="eggNOG" id="COG2096">
    <property type="taxonomic scope" value="Bacteria"/>
</dbReference>
<dbReference type="EC" id="2.5.1.17" evidence="4"/>
<proteinExistence type="inferred from homology"/>
<dbReference type="HOGENOM" id="CLU_083486_0_2_7"/>
<keyword evidence="3 4" id="KW-0067">ATP-binding</keyword>
<dbReference type="OrthoDB" id="9791169at2"/>
<feature type="domain" description="Cobalamin adenosyltransferase-like" evidence="6">
    <location>
        <begin position="6"/>
        <end position="178"/>
    </location>
</feature>
<dbReference type="Pfam" id="PF01923">
    <property type="entry name" value="Cob_adeno_trans"/>
    <property type="match status" value="1"/>
</dbReference>
<evidence type="ECO:0000256" key="1">
    <source>
        <dbReference type="ARBA" id="ARBA00022679"/>
    </source>
</evidence>
<keyword evidence="8" id="KW-1185">Reference proteome</keyword>
<dbReference type="InterPro" id="IPR029499">
    <property type="entry name" value="PduO-typ"/>
</dbReference>
<name>E1X151_HALMS</name>
<dbReference type="Gene3D" id="1.20.1200.10">
    <property type="entry name" value="Cobalamin adenosyltransferase-like"/>
    <property type="match status" value="1"/>
</dbReference>
<dbReference type="SUPFAM" id="SSF89028">
    <property type="entry name" value="Cobalamin adenosyltransferase-like"/>
    <property type="match status" value="1"/>
</dbReference>
<dbReference type="NCBIfam" id="TIGR00636">
    <property type="entry name" value="PduO_Nterm"/>
    <property type="match status" value="1"/>
</dbReference>
<reference evidence="8" key="1">
    <citation type="journal article" date="2013" name="ISME J.">
        <title>A small predatory core genome in the divergent marine Bacteriovorax marinus SJ and the terrestrial Bdellovibrio bacteriovorus.</title>
        <authorList>
            <person name="Crossman L.C."/>
            <person name="Chen H."/>
            <person name="Cerdeno-Tarraga A.M."/>
            <person name="Brooks K."/>
            <person name="Quail M.A."/>
            <person name="Pineiro S.A."/>
            <person name="Hobley L."/>
            <person name="Sockett R.E."/>
            <person name="Bentley S.D."/>
            <person name="Parkhill J."/>
            <person name="Williams H.N."/>
            <person name="Stine O.C."/>
        </authorList>
    </citation>
    <scope>NUCLEOTIDE SEQUENCE [LARGE SCALE GENOMIC DNA]</scope>
    <source>
        <strain evidence="8">ATCC BAA-682 / DSM 15412 / SJ</strain>
    </source>
</reference>
<evidence type="ECO:0000256" key="2">
    <source>
        <dbReference type="ARBA" id="ARBA00022741"/>
    </source>
</evidence>
<dbReference type="InterPro" id="IPR036451">
    <property type="entry name" value="CblAdoTrfase-like_sf"/>
</dbReference>
<evidence type="ECO:0000256" key="5">
    <source>
        <dbReference type="SAM" id="MobiDB-lite"/>
    </source>
</evidence>
<keyword evidence="2 4" id="KW-0547">Nucleotide-binding</keyword>
<dbReference type="GO" id="GO:0008817">
    <property type="term" value="F:corrinoid adenosyltransferase activity"/>
    <property type="evidence" value="ECO:0007669"/>
    <property type="project" value="UniProtKB-UniRule"/>
</dbReference>
<dbReference type="GO" id="GO:0009236">
    <property type="term" value="P:cobalamin biosynthetic process"/>
    <property type="evidence" value="ECO:0007669"/>
    <property type="project" value="UniProtKB-UniRule"/>
</dbReference>
<dbReference type="EMBL" id="FQ312005">
    <property type="protein sequence ID" value="CBW28121.1"/>
    <property type="molecule type" value="Genomic_DNA"/>
</dbReference>
<sequence length="197" mass="22489">MTKSKVYTRSGDKGSTGLVGGTRVPKGDARIHIYGEVDELNSHLGMGISLIEEFDQSELVAIIPFLKRIQYNLFVIGSIFACEKEKRESYSLPTISEEDIVKLESEIDRMDSLIEPLKYFVLPGGHKISSQFHIIRTVCRRAERYATSYESSHNGELPVETLKYLNRLSDFFFIISRFANKVMKCEEVWWIPGKPTS</sequence>
<evidence type="ECO:0000313" key="8">
    <source>
        <dbReference type="Proteomes" id="UP000008963"/>
    </source>
</evidence>
<dbReference type="RefSeq" id="WP_014245890.1">
    <property type="nucleotide sequence ID" value="NC_016620.1"/>
</dbReference>
<comment type="similarity">
    <text evidence="4">Belongs to the Cob(I)alamin adenosyltransferase family.</text>
</comment>